<feature type="domain" description="BFD-like [2Fe-2S]-binding" evidence="1">
    <location>
        <begin position="12"/>
        <end position="57"/>
    </location>
</feature>
<sequence>MSLPRTIEIDEVICQCYQVNESIIRNAIAAECLNDIDSVTEACEAGGGGHSCHILIQLFIDQHQEKTTDMEDLIHDHAQKVIKKGILSRFFQKFKSADSSA</sequence>
<organism evidence="2">
    <name type="scientific">marine metagenome</name>
    <dbReference type="NCBI Taxonomy" id="408172"/>
    <lineage>
        <taxon>unclassified sequences</taxon>
        <taxon>metagenomes</taxon>
        <taxon>ecological metagenomes</taxon>
    </lineage>
</organism>
<dbReference type="AlphaFoldDB" id="A0A382XDH6"/>
<dbReference type="EMBL" id="UINC01166975">
    <property type="protein sequence ID" value="SVD69217.1"/>
    <property type="molecule type" value="Genomic_DNA"/>
</dbReference>
<accession>A0A382XDH6</accession>
<dbReference type="Gene3D" id="1.10.10.1100">
    <property type="entry name" value="BFD-like [2Fe-2S]-binding domain"/>
    <property type="match status" value="1"/>
</dbReference>
<proteinExistence type="predicted"/>
<dbReference type="InterPro" id="IPR007419">
    <property type="entry name" value="BFD-like_2Fe2S-bd_dom"/>
</dbReference>
<evidence type="ECO:0000313" key="2">
    <source>
        <dbReference type="EMBL" id="SVD69217.1"/>
    </source>
</evidence>
<dbReference type="Pfam" id="PF04324">
    <property type="entry name" value="Fer2_BFD"/>
    <property type="match status" value="1"/>
</dbReference>
<name>A0A382XDH6_9ZZZZ</name>
<gene>
    <name evidence="2" type="ORF">METZ01_LOCUS422071</name>
</gene>
<evidence type="ECO:0000259" key="1">
    <source>
        <dbReference type="Pfam" id="PF04324"/>
    </source>
</evidence>
<dbReference type="InterPro" id="IPR041854">
    <property type="entry name" value="BFD-like_2Fe2S-bd_dom_sf"/>
</dbReference>
<reference evidence="2" key="1">
    <citation type="submission" date="2018-05" db="EMBL/GenBank/DDBJ databases">
        <authorList>
            <person name="Lanie J.A."/>
            <person name="Ng W.-L."/>
            <person name="Kazmierczak K.M."/>
            <person name="Andrzejewski T.M."/>
            <person name="Davidsen T.M."/>
            <person name="Wayne K.J."/>
            <person name="Tettelin H."/>
            <person name="Glass J.I."/>
            <person name="Rusch D."/>
            <person name="Podicherti R."/>
            <person name="Tsui H.-C.T."/>
            <person name="Winkler M.E."/>
        </authorList>
    </citation>
    <scope>NUCLEOTIDE SEQUENCE</scope>
</reference>
<protein>
    <recommendedName>
        <fullName evidence="1">BFD-like [2Fe-2S]-binding domain-containing protein</fullName>
    </recommendedName>
</protein>